<dbReference type="OrthoDB" id="5792673at2759"/>
<sequence>MPKSPGTVPKGWDEQTIYLHAPSYSKKLGGDKVSALILPKSNLAPDTQVYKPKGPYSNVKITPVTDSTHPAHGQHALYANQHLPPDSFILPYLGYVHDQTDIDEASDYDLSLDRELSIGVDASKMGNEARFINDYRGVSTAPSAEFRDIFVDIGNGKVEKRVGVFVLSAGKSGKRAKGIGRGQEILTTPWLPCRDPLYNESMQKYMLLSAQKEALQRRMAMEIPFNAPMAATSPEFQSLSSSPTSPTKYSTPFPTASDPVPVSSRTSATPRNSIDDMHTEESHKLAEINQQIVAILTELMNTECIRNDDKQRAWVQGRLMEAEHQIRRERRRHSSNAGGDFADAIAQHLELGLNTSKTWA</sequence>
<comment type="caution">
    <text evidence="2">The sequence shown here is derived from an EMBL/GenBank/DDBJ whole genome shotgun (WGS) entry which is preliminary data.</text>
</comment>
<evidence type="ECO:0000313" key="2">
    <source>
        <dbReference type="EMBL" id="CAG5184623.1"/>
    </source>
</evidence>
<dbReference type="RefSeq" id="XP_043174576.1">
    <property type="nucleotide sequence ID" value="XM_043318641.1"/>
</dbReference>
<keyword evidence="3" id="KW-1185">Reference proteome</keyword>
<reference evidence="2" key="1">
    <citation type="submission" date="2021-05" db="EMBL/GenBank/DDBJ databases">
        <authorList>
            <person name="Stam R."/>
        </authorList>
    </citation>
    <scope>NUCLEOTIDE SEQUENCE</scope>
    <source>
        <strain evidence="2">CS162</strain>
    </source>
</reference>
<feature type="compositionally biased region" description="Low complexity" evidence="1">
    <location>
        <begin position="233"/>
        <end position="255"/>
    </location>
</feature>
<dbReference type="EMBL" id="CAJRGZ010000030">
    <property type="protein sequence ID" value="CAG5184623.1"/>
    <property type="molecule type" value="Genomic_DNA"/>
</dbReference>
<protein>
    <submittedName>
        <fullName evidence="2">Uncharacterized protein</fullName>
    </submittedName>
</protein>
<organism evidence="2 3">
    <name type="scientific">Alternaria atra</name>
    <dbReference type="NCBI Taxonomy" id="119953"/>
    <lineage>
        <taxon>Eukaryota</taxon>
        <taxon>Fungi</taxon>
        <taxon>Dikarya</taxon>
        <taxon>Ascomycota</taxon>
        <taxon>Pezizomycotina</taxon>
        <taxon>Dothideomycetes</taxon>
        <taxon>Pleosporomycetidae</taxon>
        <taxon>Pleosporales</taxon>
        <taxon>Pleosporineae</taxon>
        <taxon>Pleosporaceae</taxon>
        <taxon>Alternaria</taxon>
        <taxon>Alternaria sect. Ulocladioides</taxon>
    </lineage>
</organism>
<dbReference type="SUPFAM" id="SSF82199">
    <property type="entry name" value="SET domain"/>
    <property type="match status" value="1"/>
</dbReference>
<dbReference type="AlphaFoldDB" id="A0A8J2IA93"/>
<proteinExistence type="predicted"/>
<evidence type="ECO:0000313" key="3">
    <source>
        <dbReference type="Proteomes" id="UP000676310"/>
    </source>
</evidence>
<feature type="compositionally biased region" description="Polar residues" evidence="1">
    <location>
        <begin position="263"/>
        <end position="272"/>
    </location>
</feature>
<accession>A0A8J2IA93</accession>
<dbReference type="Gene3D" id="2.170.270.10">
    <property type="entry name" value="SET domain"/>
    <property type="match status" value="1"/>
</dbReference>
<gene>
    <name evidence="2" type="ORF">ALTATR162_LOCUS11001</name>
</gene>
<feature type="region of interest" description="Disordered" evidence="1">
    <location>
        <begin position="233"/>
        <end position="280"/>
    </location>
</feature>
<dbReference type="GeneID" id="67011226"/>
<evidence type="ECO:0000256" key="1">
    <source>
        <dbReference type="SAM" id="MobiDB-lite"/>
    </source>
</evidence>
<dbReference type="InterPro" id="IPR046341">
    <property type="entry name" value="SET_dom_sf"/>
</dbReference>
<name>A0A8J2IA93_9PLEO</name>
<dbReference type="Proteomes" id="UP000676310">
    <property type="component" value="Unassembled WGS sequence"/>
</dbReference>